<reference evidence="12" key="1">
    <citation type="submission" date="2022-11" db="UniProtKB">
        <authorList>
            <consortium name="WormBaseParasite"/>
        </authorList>
    </citation>
    <scope>IDENTIFICATION</scope>
</reference>
<name>A0A914VKH7_9BILA</name>
<evidence type="ECO:0000256" key="2">
    <source>
        <dbReference type="ARBA" id="ARBA00022448"/>
    </source>
</evidence>
<keyword evidence="11" id="KW-1185">Reference proteome</keyword>
<keyword evidence="7" id="KW-0479">Metal-binding</keyword>
<evidence type="ECO:0000256" key="3">
    <source>
        <dbReference type="ARBA" id="ARBA00022692"/>
    </source>
</evidence>
<feature type="transmembrane region" description="Helical" evidence="10">
    <location>
        <begin position="422"/>
        <end position="446"/>
    </location>
</feature>
<proteinExistence type="predicted"/>
<feature type="region of interest" description="Disordered" evidence="9">
    <location>
        <begin position="874"/>
        <end position="909"/>
    </location>
</feature>
<dbReference type="GO" id="GO:0046872">
    <property type="term" value="F:metal ion binding"/>
    <property type="evidence" value="ECO:0007669"/>
    <property type="project" value="UniProtKB-KW"/>
</dbReference>
<feature type="transmembrane region" description="Helical" evidence="10">
    <location>
        <begin position="598"/>
        <end position="625"/>
    </location>
</feature>
<evidence type="ECO:0000313" key="11">
    <source>
        <dbReference type="Proteomes" id="UP000887566"/>
    </source>
</evidence>
<dbReference type="PANTHER" id="PTHR11616">
    <property type="entry name" value="SODIUM/CHLORIDE DEPENDENT TRANSPORTER"/>
    <property type="match status" value="1"/>
</dbReference>
<dbReference type="PANTHER" id="PTHR11616:SF324">
    <property type="entry name" value="SODIUM-DEPENDENT TRANSPORTER SNF-12"/>
    <property type="match status" value="1"/>
</dbReference>
<dbReference type="GO" id="GO:0005283">
    <property type="term" value="F:amino acid:sodium symporter activity"/>
    <property type="evidence" value="ECO:0007669"/>
    <property type="project" value="TreeGrafter"/>
</dbReference>
<feature type="transmembrane region" description="Helical" evidence="10">
    <location>
        <begin position="388"/>
        <end position="415"/>
    </location>
</feature>
<accession>A0A914VKH7</accession>
<feature type="binding site" evidence="7">
    <location>
        <position position="215"/>
    </location>
    <ligand>
        <name>Na(+)</name>
        <dbReference type="ChEBI" id="CHEBI:29101"/>
        <label>1</label>
    </ligand>
</feature>
<feature type="binding site" evidence="7">
    <location>
        <position position="469"/>
    </location>
    <ligand>
        <name>Na(+)</name>
        <dbReference type="ChEBI" id="CHEBI:29101"/>
        <label>1</label>
    </ligand>
</feature>
<feature type="compositionally biased region" description="Polar residues" evidence="9">
    <location>
        <begin position="106"/>
        <end position="122"/>
    </location>
</feature>
<dbReference type="AlphaFoldDB" id="A0A914VKH7"/>
<keyword evidence="6 10" id="KW-0472">Membrane</keyword>
<evidence type="ECO:0000256" key="5">
    <source>
        <dbReference type="ARBA" id="ARBA00022989"/>
    </source>
</evidence>
<feature type="binding site" evidence="7">
    <location>
        <position position="211"/>
    </location>
    <ligand>
        <name>Na(+)</name>
        <dbReference type="ChEBI" id="CHEBI:29101"/>
        <label>1</label>
    </ligand>
</feature>
<dbReference type="InterPro" id="IPR000175">
    <property type="entry name" value="Na/ntran_symport"/>
</dbReference>
<comment type="subcellular location">
    <subcellularLocation>
        <location evidence="1">Membrane</location>
        <topology evidence="1">Multi-pass membrane protein</topology>
    </subcellularLocation>
</comment>
<organism evidence="11 12">
    <name type="scientific">Plectus sambesii</name>
    <dbReference type="NCBI Taxonomy" id="2011161"/>
    <lineage>
        <taxon>Eukaryota</taxon>
        <taxon>Metazoa</taxon>
        <taxon>Ecdysozoa</taxon>
        <taxon>Nematoda</taxon>
        <taxon>Chromadorea</taxon>
        <taxon>Plectida</taxon>
        <taxon>Plectina</taxon>
        <taxon>Plectoidea</taxon>
        <taxon>Plectidae</taxon>
        <taxon>Plectus</taxon>
    </lineage>
</organism>
<feature type="compositionally biased region" description="Basic and acidic residues" evidence="9">
    <location>
        <begin position="148"/>
        <end position="168"/>
    </location>
</feature>
<feature type="transmembrane region" description="Helical" evidence="10">
    <location>
        <begin position="495"/>
        <end position="520"/>
    </location>
</feature>
<feature type="binding site" evidence="7">
    <location>
        <position position="570"/>
    </location>
    <ligand>
        <name>Na(+)</name>
        <dbReference type="ChEBI" id="CHEBI:29101"/>
        <label>1</label>
    </ligand>
</feature>
<feature type="transmembrane region" description="Helical" evidence="10">
    <location>
        <begin position="694"/>
        <end position="714"/>
    </location>
</feature>
<feature type="region of interest" description="Disordered" evidence="9">
    <location>
        <begin position="954"/>
        <end position="988"/>
    </location>
</feature>
<evidence type="ECO:0000256" key="1">
    <source>
        <dbReference type="ARBA" id="ARBA00004141"/>
    </source>
</evidence>
<keyword evidence="8" id="KW-1015">Disulfide bond</keyword>
<dbReference type="GO" id="GO:0089718">
    <property type="term" value="P:amino acid import across plasma membrane"/>
    <property type="evidence" value="ECO:0007669"/>
    <property type="project" value="TreeGrafter"/>
</dbReference>
<feature type="transmembrane region" description="Helical" evidence="10">
    <location>
        <begin position="202"/>
        <end position="220"/>
    </location>
</feature>
<keyword evidence="2" id="KW-0813">Transport</keyword>
<dbReference type="WBParaSite" id="PSAMB.scaffold2030size25928.g16088.t1">
    <property type="protein sequence ID" value="PSAMB.scaffold2030size25928.g16088.t1"/>
    <property type="gene ID" value="PSAMB.scaffold2030size25928.g16088"/>
</dbReference>
<dbReference type="GO" id="GO:0015179">
    <property type="term" value="F:L-amino acid transmembrane transporter activity"/>
    <property type="evidence" value="ECO:0007669"/>
    <property type="project" value="TreeGrafter"/>
</dbReference>
<feature type="binding site" evidence="7">
    <location>
        <position position="208"/>
    </location>
    <ligand>
        <name>Na(+)</name>
        <dbReference type="ChEBI" id="CHEBI:29101"/>
        <label>1</label>
    </ligand>
</feature>
<dbReference type="GO" id="GO:0005886">
    <property type="term" value="C:plasma membrane"/>
    <property type="evidence" value="ECO:0007669"/>
    <property type="project" value="TreeGrafter"/>
</dbReference>
<feature type="transmembrane region" description="Helical" evidence="10">
    <location>
        <begin position="232"/>
        <end position="253"/>
    </location>
</feature>
<feature type="transmembrane region" description="Helical" evidence="10">
    <location>
        <begin position="734"/>
        <end position="755"/>
    </location>
</feature>
<keyword evidence="7" id="KW-0915">Sodium</keyword>
<dbReference type="CDD" id="cd10324">
    <property type="entry name" value="SLC6sbd"/>
    <property type="match status" value="1"/>
</dbReference>
<feature type="transmembrane region" description="Helical" evidence="10">
    <location>
        <begin position="631"/>
        <end position="651"/>
    </location>
</feature>
<dbReference type="Proteomes" id="UP000887566">
    <property type="component" value="Unplaced"/>
</dbReference>
<evidence type="ECO:0000256" key="7">
    <source>
        <dbReference type="PIRSR" id="PIRSR600175-1"/>
    </source>
</evidence>
<dbReference type="Pfam" id="PF00209">
    <property type="entry name" value="SNF"/>
    <property type="match status" value="1"/>
</dbReference>
<keyword evidence="3 10" id="KW-0812">Transmembrane</keyword>
<feature type="disulfide bond" evidence="8">
    <location>
        <begin position="320"/>
        <end position="330"/>
    </location>
</feature>
<evidence type="ECO:0000256" key="8">
    <source>
        <dbReference type="PIRSR" id="PIRSR600175-2"/>
    </source>
</evidence>
<dbReference type="PRINTS" id="PR00176">
    <property type="entry name" value="NANEUSMPORT"/>
</dbReference>
<sequence>MAAEGPSGIEEVNDRPREVTDWRLVLRRQLSLLVERNAEHAVWGDDYDEDTISSRTNEMGRLLDQFRRLLIEDPTAALEMQSDLVKRQNDTDDIIKRRIKAAQRSAPASSGDQRRPSSSTATADMATVETVDARSTNSLVTVPSSSGIRERGVGEHDPSSQPAPEKRRSFSFPRRSWLSRIILGKENKNTQYRDLWSTQVEFFLSCLGFMVGTGNIWRFPSKVYMHGGGAFLIPYFISLAGLGLPIVYLHLCLGQYSGLSASGVFTKMMPLGSGIGWTLVVGAVPLCIYYNITVAWGLYYLWYSLKGFVSSDSTLPWAKCTPEWVRRFNCCDLHGSSECFANNYSMMSAEAFFHFQMLNRTTVRNITSNMINGTIPKPAELGPLQTHIVLALTVAWILTFFCVFHGIGSIGWAVYFTTTVPYLLLIILLFRGLSLNGASEGVSFFLKPDLEKIWKTEVWKSAAEQAFYSLGIDAGPLITMASYSRFRNNIYRDAVLLVTFDTLTSLLCGTVIFSFVGFLAQQQGKAVRDLLQHDSLYLAFTAYPGVTSYLEWGPLWAVLFFAMVILAAMDSEFAWIEMIAASLMEKAENRDSRLETKIIVALCIFCFLCGLPFCARGGIFIFHAIENFSGNWGAFTLTLAQIVVVVYVYGVDNFLKDIGRMQQSNESIKLPKKLTSPSACLQRLRTFFGPTGPYIKWSWLLFSPVILISLLVASASNYQRVTFNGVVLPYGYEMVAWITMVGPLIFVPLAAIYFYQYAKTNGKPISWLFSSDEWCNIRTPDDLNEFDCKEVRRATSGAANNCGTLAIESSSEDDEPPSTWHSTIQSTASTSFNNRSLRLRSISGYASSAGRTSADTSSMELPILNPLHFARSTASTSTSGSSILRPDAIRPYVRNPRAPPRPTSICSSTSSLGRRIAIANSNDHVPLSPYWQGNVAKRPKASFAVASASNYHPPSPLSLFGTPPLETTESKKKQRRYSPDGLSIPPEPAQQLHISSNQIPSVSCVFGQPPPMFIAIDRPHNQLSNPEAVALEQSERDGGNDE</sequence>
<protein>
    <submittedName>
        <fullName evidence="12">Transporter</fullName>
    </submittedName>
</protein>
<evidence type="ECO:0000256" key="10">
    <source>
        <dbReference type="SAM" id="Phobius"/>
    </source>
</evidence>
<dbReference type="PROSITE" id="PS50267">
    <property type="entry name" value="NA_NEUROTRAN_SYMP_3"/>
    <property type="match status" value="1"/>
</dbReference>
<keyword evidence="4" id="KW-0769">Symport</keyword>
<keyword evidence="5 10" id="KW-1133">Transmembrane helix</keyword>
<feature type="compositionally biased region" description="Polar residues" evidence="9">
    <location>
        <begin position="133"/>
        <end position="147"/>
    </location>
</feature>
<dbReference type="InterPro" id="IPR037272">
    <property type="entry name" value="SNS_sf"/>
</dbReference>
<evidence type="ECO:0000313" key="12">
    <source>
        <dbReference type="WBParaSite" id="PSAMB.scaffold2030size25928.g16088.t1"/>
    </source>
</evidence>
<feature type="transmembrane region" description="Helical" evidence="10">
    <location>
        <begin position="274"/>
        <end position="302"/>
    </location>
</feature>
<feature type="transmembrane region" description="Helical" evidence="10">
    <location>
        <begin position="555"/>
        <end position="577"/>
    </location>
</feature>
<feature type="binding site" evidence="7">
    <location>
        <position position="571"/>
    </location>
    <ligand>
        <name>Na(+)</name>
        <dbReference type="ChEBI" id="CHEBI:29101"/>
        <label>1</label>
    </ligand>
</feature>
<evidence type="ECO:0000256" key="9">
    <source>
        <dbReference type="SAM" id="MobiDB-lite"/>
    </source>
</evidence>
<evidence type="ECO:0000256" key="4">
    <source>
        <dbReference type="ARBA" id="ARBA00022847"/>
    </source>
</evidence>
<feature type="region of interest" description="Disordered" evidence="9">
    <location>
        <begin position="100"/>
        <end position="171"/>
    </location>
</feature>
<evidence type="ECO:0000256" key="6">
    <source>
        <dbReference type="ARBA" id="ARBA00023136"/>
    </source>
</evidence>
<dbReference type="SUPFAM" id="SSF161070">
    <property type="entry name" value="SNF-like"/>
    <property type="match status" value="1"/>
</dbReference>